<proteinExistence type="predicted"/>
<evidence type="ECO:0000313" key="2">
    <source>
        <dbReference type="EMBL" id="OMP13649.1"/>
    </source>
</evidence>
<feature type="region of interest" description="Disordered" evidence="1">
    <location>
        <begin position="30"/>
        <end position="52"/>
    </location>
</feature>
<dbReference type="EMBL" id="AWUE01003656">
    <property type="protein sequence ID" value="OMP13649.1"/>
    <property type="molecule type" value="Genomic_DNA"/>
</dbReference>
<comment type="caution">
    <text evidence="2">The sequence shown here is derived from an EMBL/GenBank/DDBJ whole genome shotgun (WGS) entry which is preliminary data.</text>
</comment>
<reference evidence="3" key="1">
    <citation type="submission" date="2013-09" db="EMBL/GenBank/DDBJ databases">
        <title>Corchorus olitorius genome sequencing.</title>
        <authorList>
            <person name="Alam M."/>
            <person name="Haque M.S."/>
            <person name="Islam M.S."/>
            <person name="Emdad E.M."/>
            <person name="Islam M.M."/>
            <person name="Ahmed B."/>
            <person name="Halim A."/>
            <person name="Hossen Q.M.M."/>
            <person name="Hossain M.Z."/>
            <person name="Ahmed R."/>
            <person name="Khan M.M."/>
            <person name="Islam R."/>
            <person name="Rashid M.M."/>
            <person name="Khan S.A."/>
            <person name="Rahman M.S."/>
            <person name="Alam M."/>
            <person name="Yahiya A.S."/>
            <person name="Khan M.S."/>
            <person name="Azam M.S."/>
            <person name="Haque T."/>
            <person name="Lashkar M.Z.H."/>
            <person name="Akhand A.I."/>
            <person name="Morshed G."/>
            <person name="Roy S."/>
            <person name="Uddin K.S."/>
            <person name="Rabeya T."/>
            <person name="Hossain A.S."/>
            <person name="Chowdhury A."/>
            <person name="Snigdha A.R."/>
            <person name="Mortoza M.S."/>
            <person name="Matin S.A."/>
            <person name="Hoque S.M.E."/>
            <person name="Islam M.K."/>
            <person name="Roy D.K."/>
            <person name="Haider R."/>
            <person name="Moosa M.M."/>
            <person name="Elias S.M."/>
            <person name="Hasan A.M."/>
            <person name="Jahan S."/>
            <person name="Shafiuddin M."/>
            <person name="Mahmood N."/>
            <person name="Shommy N.S."/>
        </authorList>
    </citation>
    <scope>NUCLEOTIDE SEQUENCE [LARGE SCALE GENOMIC DNA]</scope>
    <source>
        <strain evidence="3">cv. O-4</strain>
    </source>
</reference>
<dbReference type="AlphaFoldDB" id="A0A1R3L2Y6"/>
<sequence length="176" mass="19406">MRPRHDLSRSADPAPVRCHRLYRHRVLRSAVSRRDPSPVARSHDDDARTRCRPTRPAADALGVAGVVRCRGRHGPRALHGAVGNTLDIALRHLAGGEDPCRDQRARALRHRALADAQRAHDGAGGSLHPCQRLYSSVADRGAGQGHVLFELVKQKRPFPIGTDQEALNKLAQFRMP</sequence>
<organism evidence="2 3">
    <name type="scientific">Corchorus olitorius</name>
    <dbReference type="NCBI Taxonomy" id="93759"/>
    <lineage>
        <taxon>Eukaryota</taxon>
        <taxon>Viridiplantae</taxon>
        <taxon>Streptophyta</taxon>
        <taxon>Embryophyta</taxon>
        <taxon>Tracheophyta</taxon>
        <taxon>Spermatophyta</taxon>
        <taxon>Magnoliopsida</taxon>
        <taxon>eudicotyledons</taxon>
        <taxon>Gunneridae</taxon>
        <taxon>Pentapetalae</taxon>
        <taxon>rosids</taxon>
        <taxon>malvids</taxon>
        <taxon>Malvales</taxon>
        <taxon>Malvaceae</taxon>
        <taxon>Grewioideae</taxon>
        <taxon>Apeibeae</taxon>
        <taxon>Corchorus</taxon>
    </lineage>
</organism>
<protein>
    <submittedName>
        <fullName evidence="2">Uncharacterized protein</fullName>
    </submittedName>
</protein>
<accession>A0A1R3L2Y6</accession>
<feature type="compositionally biased region" description="Basic and acidic residues" evidence="1">
    <location>
        <begin position="32"/>
        <end position="49"/>
    </location>
</feature>
<name>A0A1R3L2Y6_9ROSI</name>
<evidence type="ECO:0000313" key="3">
    <source>
        <dbReference type="Proteomes" id="UP000187203"/>
    </source>
</evidence>
<evidence type="ECO:0000256" key="1">
    <source>
        <dbReference type="SAM" id="MobiDB-lite"/>
    </source>
</evidence>
<gene>
    <name evidence="2" type="ORF">COLO4_01229</name>
</gene>
<dbReference type="Proteomes" id="UP000187203">
    <property type="component" value="Unassembled WGS sequence"/>
</dbReference>
<keyword evidence="3" id="KW-1185">Reference proteome</keyword>